<sequence>MNCLGFLPEGLSKILPSPPVSDSLPESQLSPPFSDSDSLTPVSRLRHRQALVCFGEDWDWEIIFSLRSTLVWKADTIQPVKSDLDIYLEEGVYICASQAQGEEVLDPHFDALEWWKANTLKYRILSKMACDILSIPITSESTFSAGGRVIDPYRASLATETVEMLLCGADYVRAYHGLKKGSDYWLDTDDRWLDQILTAETFLSYSLDRNLKTGPEARWAFLFKRPVKTSLVELKNRKWTKKGDSGGGPSFGGSVLIKNGSELLCDNQLAVAGALRRPVKEGRTDGGHRSQTIVDDSEVCIIPDRSSLSSTSAFSFLEEGEFGAITGGCSSLSNSDLSETVRDEASLARVVDENCIGVRDSSVSDSGGLRLAVEEVEVVGTGRVIRGGCIEIGEGGVNSKGLELVPYAGLEGEFSMWGSQIEEGLFQQLGRVQDLVDVGLERNDSELISAVGRESEEPWNDRELLTIGMSQAEVSKWVLKRINGFRKFLGVSFDGFEDRTMQLFADIEEKWRNEVDRK</sequence>
<comment type="caution">
    <text evidence="3">The sequence shown here is derived from an EMBL/GenBank/DDBJ whole genome shotgun (WGS) entry which is preliminary data.</text>
</comment>
<keyword evidence="4" id="KW-1185">Reference proteome</keyword>
<dbReference type="InterPro" id="IPR008906">
    <property type="entry name" value="HATC_C_dom"/>
</dbReference>
<accession>A0AAV6J5W0</accession>
<feature type="compositionally biased region" description="Polar residues" evidence="1">
    <location>
        <begin position="24"/>
        <end position="40"/>
    </location>
</feature>
<feature type="domain" description="HAT C-terminal dimerisation" evidence="2">
    <location>
        <begin position="101"/>
        <end position="167"/>
    </location>
</feature>
<evidence type="ECO:0000313" key="3">
    <source>
        <dbReference type="EMBL" id="KAG5536442.1"/>
    </source>
</evidence>
<evidence type="ECO:0000259" key="2">
    <source>
        <dbReference type="Pfam" id="PF05699"/>
    </source>
</evidence>
<dbReference type="EMBL" id="JACTNZ010000008">
    <property type="protein sequence ID" value="KAG5536442.1"/>
    <property type="molecule type" value="Genomic_DNA"/>
</dbReference>
<reference evidence="3" key="1">
    <citation type="submission" date="2020-08" db="EMBL/GenBank/DDBJ databases">
        <title>Plant Genome Project.</title>
        <authorList>
            <person name="Zhang R.-G."/>
        </authorList>
    </citation>
    <scope>NUCLEOTIDE SEQUENCE</scope>
    <source>
        <strain evidence="3">WSP0</strain>
        <tissue evidence="3">Leaf</tissue>
    </source>
</reference>
<gene>
    <name evidence="3" type="ORF">RHGRI_024014</name>
</gene>
<dbReference type="Pfam" id="PF05699">
    <property type="entry name" value="Dimer_Tnp_hAT"/>
    <property type="match status" value="1"/>
</dbReference>
<dbReference type="PANTHER" id="PTHR23272">
    <property type="entry name" value="BED FINGER-RELATED"/>
    <property type="match status" value="1"/>
</dbReference>
<evidence type="ECO:0000313" key="4">
    <source>
        <dbReference type="Proteomes" id="UP000823749"/>
    </source>
</evidence>
<dbReference type="InterPro" id="IPR012337">
    <property type="entry name" value="RNaseH-like_sf"/>
</dbReference>
<dbReference type="Proteomes" id="UP000823749">
    <property type="component" value="Chromosome 8"/>
</dbReference>
<name>A0AAV6J5W0_9ERIC</name>
<dbReference type="AlphaFoldDB" id="A0AAV6J5W0"/>
<organism evidence="3 4">
    <name type="scientific">Rhododendron griersonianum</name>
    <dbReference type="NCBI Taxonomy" id="479676"/>
    <lineage>
        <taxon>Eukaryota</taxon>
        <taxon>Viridiplantae</taxon>
        <taxon>Streptophyta</taxon>
        <taxon>Embryophyta</taxon>
        <taxon>Tracheophyta</taxon>
        <taxon>Spermatophyta</taxon>
        <taxon>Magnoliopsida</taxon>
        <taxon>eudicotyledons</taxon>
        <taxon>Gunneridae</taxon>
        <taxon>Pentapetalae</taxon>
        <taxon>asterids</taxon>
        <taxon>Ericales</taxon>
        <taxon>Ericaceae</taxon>
        <taxon>Ericoideae</taxon>
        <taxon>Rhodoreae</taxon>
        <taxon>Rhododendron</taxon>
    </lineage>
</organism>
<protein>
    <recommendedName>
        <fullName evidence="2">HAT C-terminal dimerisation domain-containing protein</fullName>
    </recommendedName>
</protein>
<dbReference type="GO" id="GO:0046983">
    <property type="term" value="F:protein dimerization activity"/>
    <property type="evidence" value="ECO:0007669"/>
    <property type="project" value="InterPro"/>
</dbReference>
<evidence type="ECO:0000256" key="1">
    <source>
        <dbReference type="SAM" id="MobiDB-lite"/>
    </source>
</evidence>
<proteinExistence type="predicted"/>
<dbReference type="PANTHER" id="PTHR23272:SF182">
    <property type="entry name" value="OS09G0381850 PROTEIN"/>
    <property type="match status" value="1"/>
</dbReference>
<feature type="region of interest" description="Disordered" evidence="1">
    <location>
        <begin position="17"/>
        <end position="40"/>
    </location>
</feature>
<dbReference type="SUPFAM" id="SSF53098">
    <property type="entry name" value="Ribonuclease H-like"/>
    <property type="match status" value="1"/>
</dbReference>